<organism evidence="3 4">
    <name type="scientific">Horticoccus luteus</name>
    <dbReference type="NCBI Taxonomy" id="2862869"/>
    <lineage>
        <taxon>Bacteria</taxon>
        <taxon>Pseudomonadati</taxon>
        <taxon>Verrucomicrobiota</taxon>
        <taxon>Opitutia</taxon>
        <taxon>Opitutales</taxon>
        <taxon>Opitutaceae</taxon>
        <taxon>Horticoccus</taxon>
    </lineage>
</organism>
<dbReference type="InterPro" id="IPR027417">
    <property type="entry name" value="P-loop_NTPase"/>
</dbReference>
<dbReference type="AlphaFoldDB" id="A0A8F9XMP5"/>
<accession>A0A8F9XMP5</accession>
<reference evidence="3" key="1">
    <citation type="submission" date="2021-08" db="EMBL/GenBank/DDBJ databases">
        <title>Genome of a novel bacterium of the phylum Verrucomicrobia, Oleiharenicola sp. KSB-15.</title>
        <authorList>
            <person name="Chung J.-H."/>
            <person name="Ahn J.-H."/>
            <person name="Yoon Y."/>
            <person name="Kim D.-Y."/>
            <person name="An S.-H."/>
            <person name="Park I."/>
            <person name="Yeon J."/>
        </authorList>
    </citation>
    <scope>NUCLEOTIDE SEQUENCE</scope>
    <source>
        <strain evidence="3">KSB-15</strain>
    </source>
</reference>
<proteinExistence type="predicted"/>
<gene>
    <name evidence="3" type="ORF">K0B96_06500</name>
</gene>
<dbReference type="Proteomes" id="UP000825051">
    <property type="component" value="Chromosome"/>
</dbReference>
<feature type="region of interest" description="Disordered" evidence="1">
    <location>
        <begin position="1"/>
        <end position="29"/>
    </location>
</feature>
<keyword evidence="3" id="KW-0547">Nucleotide-binding</keyword>
<evidence type="ECO:0000259" key="2">
    <source>
        <dbReference type="Pfam" id="PF13401"/>
    </source>
</evidence>
<dbReference type="EMBL" id="CP080507">
    <property type="protein sequence ID" value="QYM80259.1"/>
    <property type="molecule type" value="Genomic_DNA"/>
</dbReference>
<protein>
    <submittedName>
        <fullName evidence="3">ATP-binding protein</fullName>
    </submittedName>
</protein>
<dbReference type="Pfam" id="PF13401">
    <property type="entry name" value="AAA_22"/>
    <property type="match status" value="1"/>
</dbReference>
<evidence type="ECO:0000313" key="3">
    <source>
        <dbReference type="EMBL" id="QYM80259.1"/>
    </source>
</evidence>
<dbReference type="GO" id="GO:0016887">
    <property type="term" value="F:ATP hydrolysis activity"/>
    <property type="evidence" value="ECO:0007669"/>
    <property type="project" value="InterPro"/>
</dbReference>
<dbReference type="SUPFAM" id="SSF52540">
    <property type="entry name" value="P-loop containing nucleoside triphosphate hydrolases"/>
    <property type="match status" value="1"/>
</dbReference>
<keyword evidence="4" id="KW-1185">Reference proteome</keyword>
<feature type="domain" description="ORC1/DEAH AAA+ ATPase" evidence="2">
    <location>
        <begin position="162"/>
        <end position="279"/>
    </location>
</feature>
<keyword evidence="3" id="KW-0067">ATP-binding</keyword>
<dbReference type="RefSeq" id="WP_220165184.1">
    <property type="nucleotide sequence ID" value="NZ_CP080507.1"/>
</dbReference>
<dbReference type="InterPro" id="IPR049945">
    <property type="entry name" value="AAA_22"/>
</dbReference>
<name>A0A8F9XMP5_9BACT</name>
<sequence length="410" mass="46074">MPAHPDTPAPEGAQPQIPAPISTPGENAQAVERALANQGNTVRASWRFSLDTLRANIQYMEPEAKELLVWAFTWCIDQEHSIDFASFCDRVGYNTNTIYKLYSGKYKHPETGRLMDAPEKLVKAIRAFRKLEISRAKMGAKRFFHTATAKRVYWAIEQARKSGRPVMIFGGSQLGKTEACLQNTIDFNHGKTILVEVEAVNGLKGLLQAIAVKLGISPNANTPELIKRIKAGLTSDMVLILDEVHLLANVYRKGSFFACMEQIRRLWDAKKFGLVLTFTELGYDMVAKERKRELMQIFRRGVLRVNLGSKPLVEDVRVIVEGYGFEWAERHDQIVLGSGLADTPWAALKQLCEEEGLTAIMERIRMAHELAADEQRDQPAWRDFIVAHFAIAQQALPPKTGWDKAEGRAA</sequence>
<evidence type="ECO:0000256" key="1">
    <source>
        <dbReference type="SAM" id="MobiDB-lite"/>
    </source>
</evidence>
<evidence type="ECO:0000313" key="4">
    <source>
        <dbReference type="Proteomes" id="UP000825051"/>
    </source>
</evidence>
<dbReference type="KEGG" id="ole:K0B96_06500"/>
<dbReference type="GO" id="GO:0005524">
    <property type="term" value="F:ATP binding"/>
    <property type="evidence" value="ECO:0007669"/>
    <property type="project" value="UniProtKB-KW"/>
</dbReference>